<dbReference type="InterPro" id="IPR054350">
    <property type="entry name" value="PurT/PurK_preATP-grasp"/>
</dbReference>
<dbReference type="HAMAP" id="MF_01928">
    <property type="entry name" value="PurK"/>
    <property type="match status" value="1"/>
</dbReference>
<dbReference type="GO" id="GO:0004638">
    <property type="term" value="F:phosphoribosylaminoimidazole carboxylase activity"/>
    <property type="evidence" value="ECO:0007669"/>
    <property type="project" value="InterPro"/>
</dbReference>
<keyword evidence="2 5" id="KW-0547">Nucleotide-binding</keyword>
<dbReference type="RefSeq" id="WP_093215700.1">
    <property type="nucleotide sequence ID" value="NZ_FNFL01000005.1"/>
</dbReference>
<dbReference type="OrthoDB" id="9804625at2"/>
<feature type="binding site" evidence="5">
    <location>
        <position position="148"/>
    </location>
    <ligand>
        <name>ATP</name>
        <dbReference type="ChEBI" id="CHEBI:30616"/>
    </ligand>
</feature>
<keyword evidence="3 5" id="KW-0658">Purine biosynthesis</keyword>
<dbReference type="InterPro" id="IPR003135">
    <property type="entry name" value="ATP-grasp_carboxylate-amine"/>
</dbReference>
<evidence type="ECO:0000256" key="5">
    <source>
        <dbReference type="HAMAP-Rule" id="MF_01928"/>
    </source>
</evidence>
<feature type="binding site" evidence="5">
    <location>
        <begin position="268"/>
        <end position="269"/>
    </location>
    <ligand>
        <name>ATP</name>
        <dbReference type="ChEBI" id="CHEBI:30616"/>
    </ligand>
</feature>
<dbReference type="InterPro" id="IPR005875">
    <property type="entry name" value="PurK"/>
</dbReference>
<evidence type="ECO:0000256" key="4">
    <source>
        <dbReference type="ARBA" id="ARBA00022840"/>
    </source>
</evidence>
<dbReference type="Gene3D" id="3.30.1490.20">
    <property type="entry name" value="ATP-grasp fold, A domain"/>
    <property type="match status" value="1"/>
</dbReference>
<dbReference type="STRING" id="407036.SAMN05216243_2944"/>
<evidence type="ECO:0000313" key="9">
    <source>
        <dbReference type="Proteomes" id="UP000198694"/>
    </source>
</evidence>
<feature type="binding site" evidence="5">
    <location>
        <position position="215"/>
    </location>
    <ligand>
        <name>ATP</name>
        <dbReference type="ChEBI" id="CHEBI:30616"/>
    </ligand>
</feature>
<evidence type="ECO:0000259" key="7">
    <source>
        <dbReference type="PROSITE" id="PS50975"/>
    </source>
</evidence>
<dbReference type="Proteomes" id="UP000198694">
    <property type="component" value="Unassembled WGS sequence"/>
</dbReference>
<evidence type="ECO:0000256" key="3">
    <source>
        <dbReference type="ARBA" id="ARBA00022755"/>
    </source>
</evidence>
<dbReference type="InterPro" id="IPR011054">
    <property type="entry name" value="Rudment_hybrid_motif"/>
</dbReference>
<dbReference type="InterPro" id="IPR011761">
    <property type="entry name" value="ATP-grasp"/>
</dbReference>
<dbReference type="Gene3D" id="3.30.470.20">
    <property type="entry name" value="ATP-grasp fold, B domain"/>
    <property type="match status" value="1"/>
</dbReference>
<dbReference type="NCBIfam" id="NF004676">
    <property type="entry name" value="PRK06019.1-2"/>
    <property type="match status" value="1"/>
</dbReference>
<dbReference type="UniPathway" id="UPA00074">
    <property type="reaction ID" value="UER00942"/>
</dbReference>
<dbReference type="InterPro" id="IPR040686">
    <property type="entry name" value="PurK_C"/>
</dbReference>
<dbReference type="NCBIfam" id="NF004675">
    <property type="entry name" value="PRK06019.1-1"/>
    <property type="match status" value="1"/>
</dbReference>
<dbReference type="InterPro" id="IPR016185">
    <property type="entry name" value="PreATP-grasp_dom_sf"/>
</dbReference>
<dbReference type="GO" id="GO:0046872">
    <property type="term" value="F:metal ion binding"/>
    <property type="evidence" value="ECO:0007669"/>
    <property type="project" value="InterPro"/>
</dbReference>
<comment type="catalytic activity">
    <reaction evidence="5 6">
        <text>5-amino-1-(5-phospho-beta-D-ribosyl)imidazole + hydrogencarbonate + ATP = 5-carboxyamino-1-(5-phospho-D-ribosyl)imidazole + ADP + phosphate + 2 H(+)</text>
        <dbReference type="Rhea" id="RHEA:19317"/>
        <dbReference type="ChEBI" id="CHEBI:15378"/>
        <dbReference type="ChEBI" id="CHEBI:17544"/>
        <dbReference type="ChEBI" id="CHEBI:30616"/>
        <dbReference type="ChEBI" id="CHEBI:43474"/>
        <dbReference type="ChEBI" id="CHEBI:58730"/>
        <dbReference type="ChEBI" id="CHEBI:137981"/>
        <dbReference type="ChEBI" id="CHEBI:456216"/>
        <dbReference type="EC" id="6.3.4.18"/>
    </reaction>
</comment>
<comment type="function">
    <text evidence="6">Catalyzes the ATP-dependent conversion of 5-aminoimidazole ribonucleotide (AIR) and HCO(3)- to N5-carboxyaminoimidazole ribonucleotide (N5-CAIR).</text>
</comment>
<keyword evidence="1 5" id="KW-0436">Ligase</keyword>
<dbReference type="Pfam" id="PF17769">
    <property type="entry name" value="PurK_C"/>
    <property type="match status" value="1"/>
</dbReference>
<dbReference type="EMBL" id="FNFL01000005">
    <property type="protein sequence ID" value="SDK37113.1"/>
    <property type="molecule type" value="Genomic_DNA"/>
</dbReference>
<comment type="similarity">
    <text evidence="5 6">Belongs to the PurK/PurT family.</text>
</comment>
<evidence type="ECO:0000256" key="1">
    <source>
        <dbReference type="ARBA" id="ARBA00022598"/>
    </source>
</evidence>
<proteinExistence type="inferred from homology"/>
<dbReference type="Gene3D" id="3.40.50.20">
    <property type="match status" value="1"/>
</dbReference>
<comment type="pathway">
    <text evidence="5 6">Purine metabolism; IMP biosynthesis via de novo pathway; 5-amino-1-(5-phospho-D-ribosyl)imidazole-4-carboxylate from 5-amino-1-(5-phospho-D-ribosyl)imidazole (N5-CAIR route): step 1/2.</text>
</comment>
<dbReference type="NCBIfam" id="TIGR01161">
    <property type="entry name" value="purK"/>
    <property type="match status" value="1"/>
</dbReference>
<feature type="binding site" evidence="5">
    <location>
        <begin position="153"/>
        <end position="159"/>
    </location>
    <ligand>
        <name>ATP</name>
        <dbReference type="ChEBI" id="CHEBI:30616"/>
    </ligand>
</feature>
<dbReference type="EC" id="6.3.4.18" evidence="5 6"/>
<comment type="function">
    <text evidence="5">Catalyzes the ATP-dependent conversion of 5-aminoimidazole ribonucleotide (AIR) and HCO(3)(-) to N5-carboxyaminoimidazole ribonucleotide (N5-CAIR).</text>
</comment>
<dbReference type="FunFam" id="3.40.50.20:FF:000016">
    <property type="entry name" value="N5-carboxyaminoimidazole ribonucleotide synthase"/>
    <property type="match status" value="1"/>
</dbReference>
<dbReference type="GO" id="GO:0006189">
    <property type="term" value="P:'de novo' IMP biosynthetic process"/>
    <property type="evidence" value="ECO:0007669"/>
    <property type="project" value="UniProtKB-UniRule"/>
</dbReference>
<evidence type="ECO:0000313" key="8">
    <source>
        <dbReference type="EMBL" id="SDK37113.1"/>
    </source>
</evidence>
<dbReference type="AlphaFoldDB" id="A0A1G9BCA9"/>
<dbReference type="InterPro" id="IPR013815">
    <property type="entry name" value="ATP_grasp_subdomain_1"/>
</dbReference>
<dbReference type="PANTHER" id="PTHR11609:SF5">
    <property type="entry name" value="PHOSPHORIBOSYLAMINOIMIDAZOLE CARBOXYLASE"/>
    <property type="match status" value="1"/>
</dbReference>
<keyword evidence="9" id="KW-1185">Reference proteome</keyword>
<feature type="domain" description="ATP-grasp" evidence="7">
    <location>
        <begin position="112"/>
        <end position="298"/>
    </location>
</feature>
<name>A0A1G9BCA9_9BACI</name>
<sequence>MRPNRILPGKMIGILGGGQLGRMMATAARHMGYRIAVLDPTPDCPAAQVSDHHIVAAYDDLQAIKQLAEISDVVTYEFENVDLAAARYLEAEGVLPQGSELLKITQDREVEKSRLVDSSLPVPAFAIIYHHSELAEKAAEVGLPFVLKTCRGGYDGKGQMIAKTENDLAAAEQFVASNSRCIIERFIPFEKEISVVFTRSAAGEITYFPVAENQHKNHILHQTTVPADISANLENNAQAAAKTVAESLSVVGTFAIEMFVVGEEILINEMAPRPHNSGHFTIEACNVSQFEQHIRAVCGLPLVPVLFHGGAIMLNLLGAEMEEYVQAENEFTNGHLHIYGKQGIKPNRKMGHVTYVGSNIEETRKQFEKTHASDSSFSGASQPVW</sequence>
<keyword evidence="4 5" id="KW-0067">ATP-binding</keyword>
<dbReference type="Pfam" id="PF02222">
    <property type="entry name" value="ATP-grasp"/>
    <property type="match status" value="1"/>
</dbReference>
<feature type="binding site" evidence="5">
    <location>
        <begin position="184"/>
        <end position="187"/>
    </location>
    <ligand>
        <name>ATP</name>
        <dbReference type="ChEBI" id="CHEBI:30616"/>
    </ligand>
</feature>
<gene>
    <name evidence="5 6" type="primary">purK</name>
    <name evidence="8" type="ORF">SAMN05216243_2944</name>
</gene>
<dbReference type="PANTHER" id="PTHR11609">
    <property type="entry name" value="PURINE BIOSYNTHESIS PROTEIN 6/7, PUR6/7"/>
    <property type="match status" value="1"/>
</dbReference>
<dbReference type="GO" id="GO:0005829">
    <property type="term" value="C:cytosol"/>
    <property type="evidence" value="ECO:0007669"/>
    <property type="project" value="TreeGrafter"/>
</dbReference>
<dbReference type="SUPFAM" id="SSF51246">
    <property type="entry name" value="Rudiment single hybrid motif"/>
    <property type="match status" value="1"/>
</dbReference>
<dbReference type="SUPFAM" id="SSF52440">
    <property type="entry name" value="PreATP-grasp domain"/>
    <property type="match status" value="1"/>
</dbReference>
<protein>
    <recommendedName>
        <fullName evidence="5 6">N5-carboxyaminoimidazole ribonucleotide synthase</fullName>
        <shortName evidence="5 6">N5-CAIR synthase</shortName>
        <ecNumber evidence="5 6">6.3.4.18</ecNumber>
    </recommendedName>
    <alternativeName>
        <fullName evidence="5 6">5-(carboxyamino)imidazole ribonucleotide synthetase</fullName>
    </alternativeName>
</protein>
<evidence type="ECO:0000256" key="2">
    <source>
        <dbReference type="ARBA" id="ARBA00022741"/>
    </source>
</evidence>
<dbReference type="SUPFAM" id="SSF56059">
    <property type="entry name" value="Glutathione synthetase ATP-binding domain-like"/>
    <property type="match status" value="1"/>
</dbReference>
<accession>A0A1G9BCA9</accession>
<dbReference type="PROSITE" id="PS50975">
    <property type="entry name" value="ATP_GRASP"/>
    <property type="match status" value="1"/>
</dbReference>
<dbReference type="NCBIfam" id="NF004679">
    <property type="entry name" value="PRK06019.1-5"/>
    <property type="match status" value="1"/>
</dbReference>
<feature type="binding site" evidence="5">
    <location>
        <position position="108"/>
    </location>
    <ligand>
        <name>ATP</name>
        <dbReference type="ChEBI" id="CHEBI:30616"/>
    </ligand>
</feature>
<comment type="subunit">
    <text evidence="5 6">Homodimer.</text>
</comment>
<organism evidence="8 9">
    <name type="scientific">Sediminibacillus albus</name>
    <dbReference type="NCBI Taxonomy" id="407036"/>
    <lineage>
        <taxon>Bacteria</taxon>
        <taxon>Bacillati</taxon>
        <taxon>Bacillota</taxon>
        <taxon>Bacilli</taxon>
        <taxon>Bacillales</taxon>
        <taxon>Bacillaceae</taxon>
        <taxon>Sediminibacillus</taxon>
    </lineage>
</organism>
<dbReference type="Pfam" id="PF22660">
    <property type="entry name" value="RS_preATP-grasp-like"/>
    <property type="match status" value="1"/>
</dbReference>
<evidence type="ECO:0000256" key="6">
    <source>
        <dbReference type="RuleBase" id="RU361200"/>
    </source>
</evidence>
<dbReference type="GO" id="GO:0005524">
    <property type="term" value="F:ATP binding"/>
    <property type="evidence" value="ECO:0007669"/>
    <property type="project" value="UniProtKB-UniRule"/>
</dbReference>
<feature type="binding site" evidence="5">
    <location>
        <position position="192"/>
    </location>
    <ligand>
        <name>ATP</name>
        <dbReference type="ChEBI" id="CHEBI:30616"/>
    </ligand>
</feature>
<reference evidence="8 9" key="1">
    <citation type="submission" date="2016-10" db="EMBL/GenBank/DDBJ databases">
        <authorList>
            <person name="de Groot N.N."/>
        </authorList>
    </citation>
    <scope>NUCLEOTIDE SEQUENCE [LARGE SCALE GENOMIC DNA]</scope>
    <source>
        <strain evidence="8 9">CGMCC 1.6502</strain>
    </source>
</reference>
<dbReference type="FunFam" id="3.30.470.20:FF:000029">
    <property type="entry name" value="N5-carboxyaminoimidazole ribonucleotide synthase"/>
    <property type="match status" value="1"/>
</dbReference>
<dbReference type="GO" id="GO:0034028">
    <property type="term" value="F:5-(carboxyamino)imidazole ribonucleotide synthase activity"/>
    <property type="evidence" value="ECO:0007669"/>
    <property type="project" value="UniProtKB-UniRule"/>
</dbReference>